<comment type="caution">
    <text evidence="4">The sequence shown here is derived from an EMBL/GenBank/DDBJ whole genome shotgun (WGS) entry which is preliminary data.</text>
</comment>
<accession>A0A846JF77</accession>
<dbReference type="GO" id="GO:0016747">
    <property type="term" value="F:acyltransferase activity, transferring groups other than amino-acyl groups"/>
    <property type="evidence" value="ECO:0007669"/>
    <property type="project" value="InterPro"/>
</dbReference>
<keyword evidence="1 4" id="KW-0808">Transferase</keyword>
<keyword evidence="2" id="KW-0012">Acyltransferase</keyword>
<evidence type="ECO:0000259" key="3">
    <source>
        <dbReference type="PROSITE" id="PS51186"/>
    </source>
</evidence>
<dbReference type="PANTHER" id="PTHR43420:SF46">
    <property type="entry name" value="ACETYLTRANSFERASE"/>
    <property type="match status" value="1"/>
</dbReference>
<dbReference type="InterPro" id="IPR000182">
    <property type="entry name" value="GNAT_dom"/>
</dbReference>
<evidence type="ECO:0000313" key="4">
    <source>
        <dbReference type="EMBL" id="NFJ10523.1"/>
    </source>
</evidence>
<evidence type="ECO:0000256" key="2">
    <source>
        <dbReference type="ARBA" id="ARBA00023315"/>
    </source>
</evidence>
<dbReference type="PROSITE" id="PS51186">
    <property type="entry name" value="GNAT"/>
    <property type="match status" value="1"/>
</dbReference>
<reference evidence="4 5" key="1">
    <citation type="submission" date="2019-04" db="EMBL/GenBank/DDBJ databases">
        <title>Genome sequencing of Clostridium botulinum Groups I-IV and Clostridium butyricum.</title>
        <authorList>
            <person name="Brunt J."/>
            <person name="Van Vliet A.H.M."/>
            <person name="Stringer S.C."/>
            <person name="Carter A.T."/>
            <person name="Peck M.W."/>
        </authorList>
    </citation>
    <scope>NUCLEOTIDE SEQUENCE [LARGE SCALE GENOMIC DNA]</scope>
    <source>
        <strain evidence="4 5">Colworth BL30</strain>
    </source>
</reference>
<dbReference type="InterPro" id="IPR050680">
    <property type="entry name" value="YpeA/RimI_acetyltransf"/>
</dbReference>
<protein>
    <submittedName>
        <fullName evidence="4">N-acetyltransferase</fullName>
    </submittedName>
</protein>
<dbReference type="EMBL" id="SWQE01000015">
    <property type="protein sequence ID" value="NFJ10523.1"/>
    <property type="molecule type" value="Genomic_DNA"/>
</dbReference>
<dbReference type="AlphaFoldDB" id="A0A846JF77"/>
<dbReference type="Pfam" id="PF00583">
    <property type="entry name" value="Acetyltransf_1"/>
    <property type="match status" value="1"/>
</dbReference>
<gene>
    <name evidence="4" type="ORF">FC871_19070</name>
</gene>
<dbReference type="InterPro" id="IPR016181">
    <property type="entry name" value="Acyl_CoA_acyltransferase"/>
</dbReference>
<feature type="domain" description="N-acetyltransferase" evidence="3">
    <location>
        <begin position="1"/>
        <end position="167"/>
    </location>
</feature>
<dbReference type="Proteomes" id="UP000480039">
    <property type="component" value="Unassembled WGS sequence"/>
</dbReference>
<dbReference type="SUPFAM" id="SSF55729">
    <property type="entry name" value="Acyl-CoA N-acyltransferases (Nat)"/>
    <property type="match status" value="1"/>
</dbReference>
<name>A0A846JF77_CLOBO</name>
<dbReference type="CDD" id="cd04301">
    <property type="entry name" value="NAT_SF"/>
    <property type="match status" value="1"/>
</dbReference>
<evidence type="ECO:0000256" key="1">
    <source>
        <dbReference type="ARBA" id="ARBA00022679"/>
    </source>
</evidence>
<dbReference type="PANTHER" id="PTHR43420">
    <property type="entry name" value="ACETYLTRANSFERASE"/>
    <property type="match status" value="1"/>
</dbReference>
<proteinExistence type="predicted"/>
<dbReference type="Gene3D" id="3.40.630.30">
    <property type="match status" value="1"/>
</dbReference>
<evidence type="ECO:0000313" key="5">
    <source>
        <dbReference type="Proteomes" id="UP000480039"/>
    </source>
</evidence>
<sequence>MNLRLAKEKDLNFIMEMITIVKKHMIENDNNQWDEEYPDMETLRRDIINEDLYTIIEENDCMSIIAINKDQAPEYKNVQWKLDDKSPLVVHRLAVNPKFQGKGVAKTIMSFVDEKANEQNCKSIRLDTYSKNKVAINLYERLGYSIVGEVYFRGKELPFKCFEKIVENKVSIE</sequence>
<organism evidence="4 5">
    <name type="scientific">Clostridium botulinum</name>
    <dbReference type="NCBI Taxonomy" id="1491"/>
    <lineage>
        <taxon>Bacteria</taxon>
        <taxon>Bacillati</taxon>
        <taxon>Bacillota</taxon>
        <taxon>Clostridia</taxon>
        <taxon>Eubacteriales</taxon>
        <taxon>Clostridiaceae</taxon>
        <taxon>Clostridium</taxon>
    </lineage>
</organism>